<reference evidence="9 10" key="1">
    <citation type="submission" date="2016-02" db="EMBL/GenBank/DDBJ databases">
        <authorList>
            <person name="Wen L."/>
            <person name="He K."/>
            <person name="Yang H."/>
        </authorList>
    </citation>
    <scope>NUCLEOTIDE SEQUENCE [LARGE SCALE GENOMIC DNA]</scope>
    <source>
        <strain evidence="9">Trichococcus palustris</strain>
    </source>
</reference>
<comment type="similarity">
    <text evidence="2">Belongs to the EamA transporter family.</text>
</comment>
<evidence type="ECO:0000313" key="9">
    <source>
        <dbReference type="EMBL" id="CZQ92811.1"/>
    </source>
</evidence>
<evidence type="ECO:0000259" key="8">
    <source>
        <dbReference type="Pfam" id="PF00892"/>
    </source>
</evidence>
<evidence type="ECO:0000256" key="4">
    <source>
        <dbReference type="ARBA" id="ARBA00022692"/>
    </source>
</evidence>
<feature type="transmembrane region" description="Helical" evidence="7">
    <location>
        <begin position="100"/>
        <end position="119"/>
    </location>
</feature>
<evidence type="ECO:0000256" key="2">
    <source>
        <dbReference type="ARBA" id="ARBA00007362"/>
    </source>
</evidence>
<dbReference type="STRING" id="140314.SAMN04488076_11653"/>
<evidence type="ECO:0000256" key="5">
    <source>
        <dbReference type="ARBA" id="ARBA00022989"/>
    </source>
</evidence>
<dbReference type="AlphaFoldDB" id="A0A143YLH3"/>
<proteinExistence type="inferred from homology"/>
<dbReference type="Proteomes" id="UP000242754">
    <property type="component" value="Unassembled WGS sequence"/>
</dbReference>
<evidence type="ECO:0000256" key="3">
    <source>
        <dbReference type="ARBA" id="ARBA00022475"/>
    </source>
</evidence>
<gene>
    <name evidence="9" type="ORF">Tpal_1547</name>
</gene>
<protein>
    <recommendedName>
        <fullName evidence="8">EamA domain-containing protein</fullName>
    </recommendedName>
</protein>
<dbReference type="SUPFAM" id="SSF103481">
    <property type="entry name" value="Multidrug resistance efflux transporter EmrE"/>
    <property type="match status" value="2"/>
</dbReference>
<evidence type="ECO:0000256" key="1">
    <source>
        <dbReference type="ARBA" id="ARBA00004651"/>
    </source>
</evidence>
<dbReference type="EMBL" id="FJNE01000004">
    <property type="protein sequence ID" value="CZQ92811.1"/>
    <property type="molecule type" value="Genomic_DNA"/>
</dbReference>
<dbReference type="RefSeq" id="WP_087033134.1">
    <property type="nucleotide sequence ID" value="NZ_FJNE01000004.1"/>
</dbReference>
<dbReference type="OrthoDB" id="9810818at2"/>
<feature type="transmembrane region" description="Helical" evidence="7">
    <location>
        <begin position="154"/>
        <end position="175"/>
    </location>
</feature>
<dbReference type="GO" id="GO:0005886">
    <property type="term" value="C:plasma membrane"/>
    <property type="evidence" value="ECO:0007669"/>
    <property type="project" value="UniProtKB-SubCell"/>
</dbReference>
<feature type="transmembrane region" description="Helical" evidence="7">
    <location>
        <begin position="218"/>
        <end position="238"/>
    </location>
</feature>
<evidence type="ECO:0000313" key="10">
    <source>
        <dbReference type="Proteomes" id="UP000242754"/>
    </source>
</evidence>
<organism evidence="9 10">
    <name type="scientific">Trichococcus palustris</name>
    <dbReference type="NCBI Taxonomy" id="140314"/>
    <lineage>
        <taxon>Bacteria</taxon>
        <taxon>Bacillati</taxon>
        <taxon>Bacillota</taxon>
        <taxon>Bacilli</taxon>
        <taxon>Lactobacillales</taxon>
        <taxon>Carnobacteriaceae</taxon>
        <taxon>Trichococcus</taxon>
    </lineage>
</organism>
<feature type="transmembrane region" description="Helical" evidence="7">
    <location>
        <begin position="131"/>
        <end position="148"/>
    </location>
</feature>
<dbReference type="Pfam" id="PF00892">
    <property type="entry name" value="EamA"/>
    <property type="match status" value="2"/>
</dbReference>
<dbReference type="PANTHER" id="PTHR32322:SF18">
    <property type="entry name" value="S-ADENOSYLMETHIONINE_S-ADENOSYLHOMOCYSTEINE TRANSPORTER"/>
    <property type="match status" value="1"/>
</dbReference>
<evidence type="ECO:0000256" key="7">
    <source>
        <dbReference type="SAM" id="Phobius"/>
    </source>
</evidence>
<feature type="domain" description="EamA" evidence="8">
    <location>
        <begin position="159"/>
        <end position="291"/>
    </location>
</feature>
<accession>A0A143YLH3</accession>
<dbReference type="InterPro" id="IPR050638">
    <property type="entry name" value="AA-Vitamin_Transporters"/>
</dbReference>
<dbReference type="InterPro" id="IPR037185">
    <property type="entry name" value="EmrE-like"/>
</dbReference>
<keyword evidence="3" id="KW-1003">Cell membrane</keyword>
<dbReference type="InterPro" id="IPR000620">
    <property type="entry name" value="EamA_dom"/>
</dbReference>
<dbReference type="PANTHER" id="PTHR32322">
    <property type="entry name" value="INNER MEMBRANE TRANSPORTER"/>
    <property type="match status" value="1"/>
</dbReference>
<sequence>MSRYKSGVLFTIIGALFWGLSGTCGQFLLQFRGVTSGWLVSVRMLSAGLVLLLLCYKKEGKAIFRVWKETKDRLDLFIFAAFGLAFCQFTYFSTITYSNAGTATVLQFLAPVLIMAYLSVKNKKMPRAMELLAICFAVAGIFLLATHGQFDSLAISKNALVFGLLSALSVVIYNLQPARLIKTYGTLLALGWGMLIGGIVLSFIYQPWQVIGTWDMPALLSLAAIIVLGTVVSFSCYLEGVNRIGATAGSLLSSAEPLAATFLSVAWLKASLDWTDALGIGLILSTVILLTLKPKTAAGIAMAPSELIQ</sequence>
<keyword evidence="5 7" id="KW-1133">Transmembrane helix</keyword>
<evidence type="ECO:0000256" key="6">
    <source>
        <dbReference type="ARBA" id="ARBA00023136"/>
    </source>
</evidence>
<comment type="subcellular location">
    <subcellularLocation>
        <location evidence="1">Cell membrane</location>
        <topology evidence="1">Multi-pass membrane protein</topology>
    </subcellularLocation>
</comment>
<feature type="transmembrane region" description="Helical" evidence="7">
    <location>
        <begin position="35"/>
        <end position="56"/>
    </location>
</feature>
<keyword evidence="6 7" id="KW-0472">Membrane</keyword>
<feature type="transmembrane region" description="Helical" evidence="7">
    <location>
        <begin position="76"/>
        <end position="94"/>
    </location>
</feature>
<name>A0A143YLH3_9LACT</name>
<keyword evidence="4 7" id="KW-0812">Transmembrane</keyword>
<feature type="domain" description="EamA" evidence="8">
    <location>
        <begin position="6"/>
        <end position="145"/>
    </location>
</feature>
<feature type="transmembrane region" description="Helical" evidence="7">
    <location>
        <begin position="187"/>
        <end position="206"/>
    </location>
</feature>
<keyword evidence="10" id="KW-1185">Reference proteome</keyword>
<feature type="transmembrane region" description="Helical" evidence="7">
    <location>
        <begin position="7"/>
        <end position="29"/>
    </location>
</feature>